<feature type="compositionally biased region" description="Polar residues" evidence="3">
    <location>
        <begin position="79"/>
        <end position="105"/>
    </location>
</feature>
<dbReference type="RefSeq" id="XP_007803942.1">
    <property type="nucleotide sequence ID" value="XM_007805751.1"/>
</dbReference>
<evidence type="ECO:0000313" key="6">
    <source>
        <dbReference type="Proteomes" id="UP000019373"/>
    </source>
</evidence>
<feature type="region of interest" description="Disordered" evidence="3">
    <location>
        <begin position="939"/>
        <end position="1006"/>
    </location>
</feature>
<feature type="compositionally biased region" description="Basic and acidic residues" evidence="3">
    <location>
        <begin position="495"/>
        <end position="511"/>
    </location>
</feature>
<proteinExistence type="predicted"/>
<dbReference type="HOGENOM" id="CLU_002541_1_0_1"/>
<feature type="compositionally biased region" description="Low complexity" evidence="3">
    <location>
        <begin position="1496"/>
        <end position="1510"/>
    </location>
</feature>
<feature type="compositionally biased region" description="Basic and acidic residues" evidence="3">
    <location>
        <begin position="793"/>
        <end position="810"/>
    </location>
</feature>
<dbReference type="PANTHER" id="PTHR36100:SF1">
    <property type="entry name" value="BUD SITE SELECTION PROTEIN 4"/>
    <property type="match status" value="1"/>
</dbReference>
<evidence type="ECO:0000256" key="2">
    <source>
        <dbReference type="ARBA" id="ARBA00023306"/>
    </source>
</evidence>
<feature type="compositionally biased region" description="Basic and acidic residues" evidence="3">
    <location>
        <begin position="1427"/>
        <end position="1438"/>
    </location>
</feature>
<feature type="domain" description="PH" evidence="4">
    <location>
        <begin position="1264"/>
        <end position="1385"/>
    </location>
</feature>
<organism evidence="5 6">
    <name type="scientific">Endocarpon pusillum (strain Z07020 / HMAS-L-300199)</name>
    <name type="common">Lichen-forming fungus</name>
    <dbReference type="NCBI Taxonomy" id="1263415"/>
    <lineage>
        <taxon>Eukaryota</taxon>
        <taxon>Fungi</taxon>
        <taxon>Dikarya</taxon>
        <taxon>Ascomycota</taxon>
        <taxon>Pezizomycotina</taxon>
        <taxon>Eurotiomycetes</taxon>
        <taxon>Chaetothyriomycetidae</taxon>
        <taxon>Verrucariales</taxon>
        <taxon>Verrucariaceae</taxon>
        <taxon>Endocarpon</taxon>
    </lineage>
</organism>
<evidence type="ECO:0000256" key="1">
    <source>
        <dbReference type="ARBA" id="ARBA00022618"/>
    </source>
</evidence>
<protein>
    <recommendedName>
        <fullName evidence="4">PH domain-containing protein</fullName>
    </recommendedName>
</protein>
<dbReference type="CDD" id="cd13278">
    <property type="entry name" value="PH_Bud4"/>
    <property type="match status" value="1"/>
</dbReference>
<dbReference type="GO" id="GO:0051301">
    <property type="term" value="P:cell division"/>
    <property type="evidence" value="ECO:0007669"/>
    <property type="project" value="UniProtKB-KW"/>
</dbReference>
<dbReference type="InterPro" id="IPR052007">
    <property type="entry name" value="Bud4"/>
</dbReference>
<dbReference type="InterPro" id="IPR001849">
    <property type="entry name" value="PH_domain"/>
</dbReference>
<feature type="compositionally biased region" description="Low complexity" evidence="3">
    <location>
        <begin position="197"/>
        <end position="216"/>
    </location>
</feature>
<dbReference type="Pfam" id="PF00169">
    <property type="entry name" value="PH"/>
    <property type="match status" value="1"/>
</dbReference>
<feature type="compositionally biased region" description="Basic and acidic residues" evidence="3">
    <location>
        <begin position="631"/>
        <end position="643"/>
    </location>
</feature>
<keyword evidence="6" id="KW-1185">Reference proteome</keyword>
<dbReference type="eggNOG" id="ENOG502REBM">
    <property type="taxonomic scope" value="Eukaryota"/>
</dbReference>
<dbReference type="Gene3D" id="2.30.29.30">
    <property type="entry name" value="Pleckstrin-homology domain (PH domain)/Phosphotyrosine-binding domain (PTB)"/>
    <property type="match status" value="1"/>
</dbReference>
<dbReference type="FunFam" id="2.30.29.30:FF:000311">
    <property type="entry name" value="GTP binding protein (Bud4)"/>
    <property type="match status" value="1"/>
</dbReference>
<feature type="region of interest" description="Disordered" evidence="3">
    <location>
        <begin position="192"/>
        <end position="511"/>
    </location>
</feature>
<keyword evidence="1" id="KW-0132">Cell division</keyword>
<sequence>MAAQSVQPLRIQKGTGVSSPSKMNRPLAELSPMGIRRNSPSFPQSNKNNTFRGDSSPFESPPTGTKSASSPRLFWQGRDPTSPNRASIENRSPYEQEQSPVSNKRSSIENLKKASRVKNSSMFAREQKNEYDPAQVTVPERPLATGRPLNVQTQGNAFGGQGLEGIRMDNIRRQAEEQIKHSMAVPIEKISPPMSVAPLSPSKYSASPAKSSLSKKTGLNARSMGFDPENGVWSDEEDSVAERKLPEGRVLQRHAKSVTFTQAPPQINEYEMTTPDPSSVASGSREGSYESVEDEEDISFDRGSSLDREDSFDASLEDTDKTPVVLPEDWRFMSPEIARTDLVREEDDAFDGEYGSPEPSAQPGSMDSRPHQTSVNSVDSCGQARPLPPIPNVSAAAPGSPLSGTLERISSGQRSLPSPPQAAGISKSEIRRMSSSGLSLEDRLKLMLLQDQDREKTKSENQRERKVGRVEQKENSPVRDHSQAAESGGPSEIPESTRNHGEETHISREAILRRLSSLQDLQENRFEESTTSLSSNLPSYLNVDPDIPIPSTEDPSPVRSEEGVENDIVIKEEPDECSDIYSVPESYDGQARAESDDMDTESQYSQASIPLHPSLTRDDGQDTPRAQSPAREPEKKRLVEKEPMSLPLLADFGTGNSFDFGFESYMTPSPPIDRTTYEVAEVPHEQHSQDISRPMTPVEQLQSLPMSCLGNEASAEPGTPDSVIHHPVTQSPSPEVVEDVATAKAAGSELKTRPSTTPADVSIMAATRREVSGQAPPPQAPPPQEVSTGSTSEAKEDTASEVNAPREPEKRISSLVKLDIPGRRSDESLGFGLEKEFDRVVQAQKVAFELSLSRLHHPFNGRFPYSELPVVADGSTLKNVSLLKPQGARALPGDQRAWGHHYPMDGSQFANRSPDRQRGYLMRQNTKVVVASNRVEDEVKPAETVAPTGAEPTSRKISQQTWVTEPWNGKSRRRSIRATGETGPRKKCSNASVPPLPGQASNAQDALGAVHEDELAEEEPQDFDENAERGRLFVKVVGVKDLELPLARDEKSFFALTLDNGLHCVTTSWLQLGKSAPIGQEFELVVLHELEFQLTLQMKLEQPKPQPVQSPVKTPPSPVKKQSAFSRFFGSPKKHKEIEVSRPTSPIKPQPLSAYELVEGIVGQDGSFGRAYVALSEHERHAFGRPYTVDITCFNEWAVEEVAVGSSRSKKSVTAKHRRPPYQIGKMELQLLYIPKPKGAKDEDMPKSMNSAVRELRDAETRTSHVFEGHLSQQGGDCPYWRRRLFKLTGSKLTAYHETTHQPRATINLAKASKLIDDKSALTKKETSTKGGGRRKSAFAEEEEGYMFVEEGFRIRFANGEVIDFYADSAAEKGEWMKVLSEVVGKPGSSSQSKPWVEMILKRQRSVIAKEGRTVRPSRPELTPQKSSRDQMQEELAHRSAARQRAMLAEEEARKAAAAFSLSKRSSIPLLSSNPPPERGPRYSQAIRSGHARTESYQPSSGSRSQPGSPLKAKLNKESRHQKAKSMIGMQWH</sequence>
<dbReference type="SUPFAM" id="SSF50729">
    <property type="entry name" value="PH domain-like"/>
    <property type="match status" value="1"/>
</dbReference>
<dbReference type="OrthoDB" id="2123378at2759"/>
<feature type="region of interest" description="Disordered" evidence="3">
    <location>
        <begin position="523"/>
        <end position="643"/>
    </location>
</feature>
<reference evidence="6" key="1">
    <citation type="journal article" date="2014" name="BMC Genomics">
        <title>Genome characteristics reveal the impact of lichenization on lichen-forming fungus Endocarpon pusillum Hedwig (Verrucariales, Ascomycota).</title>
        <authorList>
            <person name="Wang Y.-Y."/>
            <person name="Liu B."/>
            <person name="Zhang X.-Y."/>
            <person name="Zhou Q.-M."/>
            <person name="Zhang T."/>
            <person name="Li H."/>
            <person name="Yu Y.-F."/>
            <person name="Zhang X.-L."/>
            <person name="Hao X.-Y."/>
            <person name="Wang M."/>
            <person name="Wang L."/>
            <person name="Wei J.-C."/>
        </authorList>
    </citation>
    <scope>NUCLEOTIDE SEQUENCE [LARGE SCALE GENOMIC DNA]</scope>
    <source>
        <strain evidence="6">Z07020 / HMAS-L-300199</strain>
    </source>
</reference>
<dbReference type="InterPro" id="IPR011993">
    <property type="entry name" value="PH-like_dom_sf"/>
</dbReference>
<dbReference type="EMBL" id="KE721319">
    <property type="protein sequence ID" value="ERF70375.1"/>
    <property type="molecule type" value="Genomic_DNA"/>
</dbReference>
<feature type="region of interest" description="Disordered" evidence="3">
    <location>
        <begin position="1411"/>
        <end position="1450"/>
    </location>
</feature>
<keyword evidence="2" id="KW-0131">Cell cycle</keyword>
<dbReference type="PANTHER" id="PTHR36100">
    <property type="entry name" value="BUD SITE SELECTION PROTEIN 4"/>
    <property type="match status" value="1"/>
</dbReference>
<feature type="compositionally biased region" description="Pro residues" evidence="3">
    <location>
        <begin position="775"/>
        <end position="784"/>
    </location>
</feature>
<evidence type="ECO:0000313" key="5">
    <source>
        <dbReference type="EMBL" id="ERF70375.1"/>
    </source>
</evidence>
<dbReference type="Proteomes" id="UP000019373">
    <property type="component" value="Unassembled WGS sequence"/>
</dbReference>
<dbReference type="PROSITE" id="PS50003">
    <property type="entry name" value="PH_DOMAIN"/>
    <property type="match status" value="1"/>
</dbReference>
<feature type="compositionally biased region" description="Polar residues" evidence="3">
    <location>
        <begin position="371"/>
        <end position="380"/>
    </location>
</feature>
<dbReference type="OMA" id="MFAREQK"/>
<feature type="compositionally biased region" description="Polar residues" evidence="3">
    <location>
        <begin position="529"/>
        <end position="539"/>
    </location>
</feature>
<feature type="compositionally biased region" description="Polar residues" evidence="3">
    <location>
        <begin position="38"/>
        <end position="53"/>
    </location>
</feature>
<evidence type="ECO:0000259" key="4">
    <source>
        <dbReference type="PROSITE" id="PS50003"/>
    </source>
</evidence>
<dbReference type="GeneID" id="19240147"/>
<name>U1HJG8_ENDPU</name>
<feature type="region of interest" description="Disordered" evidence="3">
    <location>
        <begin position="1467"/>
        <end position="1533"/>
    </location>
</feature>
<gene>
    <name evidence="5" type="ORF">EPUS_05194</name>
</gene>
<accession>U1HJG8</accession>
<evidence type="ECO:0000256" key="3">
    <source>
        <dbReference type="SAM" id="MobiDB-lite"/>
    </source>
</evidence>
<feature type="region of interest" description="Disordered" evidence="3">
    <location>
        <begin position="709"/>
        <end position="810"/>
    </location>
</feature>
<feature type="compositionally biased region" description="Basic and acidic residues" evidence="3">
    <location>
        <begin position="440"/>
        <end position="483"/>
    </location>
</feature>
<feature type="region of interest" description="Disordered" evidence="3">
    <location>
        <begin position="1"/>
        <end position="163"/>
    </location>
</feature>
<dbReference type="GO" id="GO:0005525">
    <property type="term" value="F:GTP binding"/>
    <property type="evidence" value="ECO:0007669"/>
    <property type="project" value="TreeGrafter"/>
</dbReference>
<dbReference type="SMART" id="SM00233">
    <property type="entry name" value="PH"/>
    <property type="match status" value="1"/>
</dbReference>